<evidence type="ECO:0000256" key="8">
    <source>
        <dbReference type="ARBA" id="ARBA00022777"/>
    </source>
</evidence>
<dbReference type="SMART" id="SM00220">
    <property type="entry name" value="S_TKc"/>
    <property type="match status" value="1"/>
</dbReference>
<evidence type="ECO:0000313" key="13">
    <source>
        <dbReference type="EMBL" id="KAK3900280.1"/>
    </source>
</evidence>
<feature type="compositionally biased region" description="Polar residues" evidence="11">
    <location>
        <begin position="777"/>
        <end position="791"/>
    </location>
</feature>
<proteinExistence type="inferred from homology"/>
<keyword evidence="9 10" id="KW-0067">ATP-binding</keyword>
<evidence type="ECO:0000313" key="14">
    <source>
        <dbReference type="Proteomes" id="UP001303889"/>
    </source>
</evidence>
<feature type="compositionally biased region" description="Polar residues" evidence="11">
    <location>
        <begin position="19"/>
        <end position="33"/>
    </location>
</feature>
<evidence type="ECO:0000256" key="5">
    <source>
        <dbReference type="ARBA" id="ARBA00022553"/>
    </source>
</evidence>
<organism evidence="13 14">
    <name type="scientific">Staphylotrichum tortipilum</name>
    <dbReference type="NCBI Taxonomy" id="2831512"/>
    <lineage>
        <taxon>Eukaryota</taxon>
        <taxon>Fungi</taxon>
        <taxon>Dikarya</taxon>
        <taxon>Ascomycota</taxon>
        <taxon>Pezizomycotina</taxon>
        <taxon>Sordariomycetes</taxon>
        <taxon>Sordariomycetidae</taxon>
        <taxon>Sordariales</taxon>
        <taxon>Chaetomiaceae</taxon>
        <taxon>Staphylotrichum</taxon>
    </lineage>
</organism>
<feature type="compositionally biased region" description="Basic and acidic residues" evidence="11">
    <location>
        <begin position="86"/>
        <end position="101"/>
    </location>
</feature>
<evidence type="ECO:0000256" key="3">
    <source>
        <dbReference type="ARBA" id="ARBA00022490"/>
    </source>
</evidence>
<dbReference type="FunFam" id="3.30.200.20:FF:000087">
    <property type="entry name" value="Dual specificity tyrosine-phosphorylation-regulated kinase 1A"/>
    <property type="match status" value="1"/>
</dbReference>
<dbReference type="InterPro" id="IPR000719">
    <property type="entry name" value="Prot_kinase_dom"/>
</dbReference>
<feature type="compositionally biased region" description="Low complexity" evidence="11">
    <location>
        <begin position="821"/>
        <end position="832"/>
    </location>
</feature>
<dbReference type="Gene3D" id="3.30.200.20">
    <property type="entry name" value="Phosphorylase Kinase, domain 1"/>
    <property type="match status" value="1"/>
</dbReference>
<feature type="compositionally biased region" description="Low complexity" evidence="11">
    <location>
        <begin position="161"/>
        <end position="180"/>
    </location>
</feature>
<keyword evidence="3" id="KW-0963">Cytoplasm</keyword>
<dbReference type="InterPro" id="IPR050494">
    <property type="entry name" value="Ser_Thr_dual-spec_kinase"/>
</dbReference>
<evidence type="ECO:0000256" key="4">
    <source>
        <dbReference type="ARBA" id="ARBA00022527"/>
    </source>
</evidence>
<dbReference type="GO" id="GO:0004713">
    <property type="term" value="F:protein tyrosine kinase activity"/>
    <property type="evidence" value="ECO:0007669"/>
    <property type="project" value="TreeGrafter"/>
</dbReference>
<keyword evidence="8 13" id="KW-0418">Kinase</keyword>
<dbReference type="Proteomes" id="UP001303889">
    <property type="component" value="Unassembled WGS sequence"/>
</dbReference>
<dbReference type="Pfam" id="PF00069">
    <property type="entry name" value="Pkinase"/>
    <property type="match status" value="1"/>
</dbReference>
<dbReference type="CDD" id="cd14212">
    <property type="entry name" value="PKc_YAK1"/>
    <property type="match status" value="1"/>
</dbReference>
<comment type="subcellular location">
    <subcellularLocation>
        <location evidence="1">Cytoplasm</location>
    </subcellularLocation>
</comment>
<evidence type="ECO:0000256" key="2">
    <source>
        <dbReference type="ARBA" id="ARBA00008867"/>
    </source>
</evidence>
<dbReference type="Gene3D" id="1.10.510.10">
    <property type="entry name" value="Transferase(Phosphotransferase) domain 1"/>
    <property type="match status" value="1"/>
</dbReference>
<keyword evidence="4" id="KW-0723">Serine/threonine-protein kinase</keyword>
<feature type="compositionally biased region" description="Polar residues" evidence="11">
    <location>
        <begin position="203"/>
        <end position="212"/>
    </location>
</feature>
<keyword evidence="6" id="KW-0808">Transferase</keyword>
<feature type="compositionally biased region" description="Basic and acidic residues" evidence="11">
    <location>
        <begin position="263"/>
        <end position="275"/>
    </location>
</feature>
<dbReference type="GO" id="GO:0005737">
    <property type="term" value="C:cytoplasm"/>
    <property type="evidence" value="ECO:0007669"/>
    <property type="project" value="UniProtKB-SubCell"/>
</dbReference>
<reference evidence="13" key="1">
    <citation type="journal article" date="2023" name="Mol. Phylogenet. Evol.">
        <title>Genome-scale phylogeny and comparative genomics of the fungal order Sordariales.</title>
        <authorList>
            <person name="Hensen N."/>
            <person name="Bonometti L."/>
            <person name="Westerberg I."/>
            <person name="Brannstrom I.O."/>
            <person name="Guillou S."/>
            <person name="Cros-Aarteil S."/>
            <person name="Calhoun S."/>
            <person name="Haridas S."/>
            <person name="Kuo A."/>
            <person name="Mondo S."/>
            <person name="Pangilinan J."/>
            <person name="Riley R."/>
            <person name="LaButti K."/>
            <person name="Andreopoulos B."/>
            <person name="Lipzen A."/>
            <person name="Chen C."/>
            <person name="Yan M."/>
            <person name="Daum C."/>
            <person name="Ng V."/>
            <person name="Clum A."/>
            <person name="Steindorff A."/>
            <person name="Ohm R.A."/>
            <person name="Martin F."/>
            <person name="Silar P."/>
            <person name="Natvig D.O."/>
            <person name="Lalanne C."/>
            <person name="Gautier V."/>
            <person name="Ament-Velasquez S.L."/>
            <person name="Kruys A."/>
            <person name="Hutchinson M.I."/>
            <person name="Powell A.J."/>
            <person name="Barry K."/>
            <person name="Miller A.N."/>
            <person name="Grigoriev I.V."/>
            <person name="Debuchy R."/>
            <person name="Gladieux P."/>
            <person name="Hiltunen Thoren M."/>
            <person name="Johannesson H."/>
        </authorList>
    </citation>
    <scope>NUCLEOTIDE SEQUENCE</scope>
    <source>
        <strain evidence="13">CBS 103.79</strain>
    </source>
</reference>
<name>A0AAN6MG80_9PEZI</name>
<dbReference type="InterPro" id="IPR011009">
    <property type="entry name" value="Kinase-like_dom_sf"/>
</dbReference>
<accession>A0AAN6MG80</accession>
<dbReference type="GO" id="GO:0005524">
    <property type="term" value="F:ATP binding"/>
    <property type="evidence" value="ECO:0007669"/>
    <property type="project" value="UniProtKB-UniRule"/>
</dbReference>
<gene>
    <name evidence="13" type="ORF">C8A05DRAFT_36096</name>
</gene>
<dbReference type="PROSITE" id="PS50011">
    <property type="entry name" value="PROTEIN_KINASE_DOM"/>
    <property type="match status" value="1"/>
</dbReference>
<protein>
    <submittedName>
        <fullName evidence="13">Kinase-like domain-containing protein</fullName>
    </submittedName>
</protein>
<feature type="region of interest" description="Disordered" evidence="11">
    <location>
        <begin position="861"/>
        <end position="910"/>
    </location>
</feature>
<dbReference type="SUPFAM" id="SSF56112">
    <property type="entry name" value="Protein kinase-like (PK-like)"/>
    <property type="match status" value="1"/>
</dbReference>
<dbReference type="AlphaFoldDB" id="A0AAN6MG80"/>
<dbReference type="EMBL" id="MU855688">
    <property type="protein sequence ID" value="KAK3900280.1"/>
    <property type="molecule type" value="Genomic_DNA"/>
</dbReference>
<evidence type="ECO:0000256" key="7">
    <source>
        <dbReference type="ARBA" id="ARBA00022741"/>
    </source>
</evidence>
<dbReference type="InterPro" id="IPR017441">
    <property type="entry name" value="Protein_kinase_ATP_BS"/>
</dbReference>
<evidence type="ECO:0000259" key="12">
    <source>
        <dbReference type="PROSITE" id="PS50011"/>
    </source>
</evidence>
<feature type="compositionally biased region" description="Low complexity" evidence="11">
    <location>
        <begin position="188"/>
        <end position="202"/>
    </location>
</feature>
<evidence type="ECO:0000256" key="10">
    <source>
        <dbReference type="PROSITE-ProRule" id="PRU10141"/>
    </source>
</evidence>
<dbReference type="PANTHER" id="PTHR24058">
    <property type="entry name" value="DUAL SPECIFICITY PROTEIN KINASE"/>
    <property type="match status" value="1"/>
</dbReference>
<evidence type="ECO:0000256" key="6">
    <source>
        <dbReference type="ARBA" id="ARBA00022679"/>
    </source>
</evidence>
<feature type="domain" description="Protein kinase" evidence="12">
    <location>
        <begin position="364"/>
        <end position="695"/>
    </location>
</feature>
<evidence type="ECO:0000256" key="1">
    <source>
        <dbReference type="ARBA" id="ARBA00004496"/>
    </source>
</evidence>
<dbReference type="InterPro" id="IPR008271">
    <property type="entry name" value="Ser/Thr_kinase_AS"/>
</dbReference>
<dbReference type="PROSITE" id="PS00107">
    <property type="entry name" value="PROTEIN_KINASE_ATP"/>
    <property type="match status" value="1"/>
</dbReference>
<reference evidence="13" key="2">
    <citation type="submission" date="2023-05" db="EMBL/GenBank/DDBJ databases">
        <authorList>
            <consortium name="Lawrence Berkeley National Laboratory"/>
            <person name="Steindorff A."/>
            <person name="Hensen N."/>
            <person name="Bonometti L."/>
            <person name="Westerberg I."/>
            <person name="Brannstrom I.O."/>
            <person name="Guillou S."/>
            <person name="Cros-Aarteil S."/>
            <person name="Calhoun S."/>
            <person name="Haridas S."/>
            <person name="Kuo A."/>
            <person name="Mondo S."/>
            <person name="Pangilinan J."/>
            <person name="Riley R."/>
            <person name="Labutti K."/>
            <person name="Andreopoulos B."/>
            <person name="Lipzen A."/>
            <person name="Chen C."/>
            <person name="Yanf M."/>
            <person name="Daum C."/>
            <person name="Ng V."/>
            <person name="Clum A."/>
            <person name="Ohm R."/>
            <person name="Martin F."/>
            <person name="Silar P."/>
            <person name="Natvig D."/>
            <person name="Lalanne C."/>
            <person name="Gautier V."/>
            <person name="Ament-Velasquez S.L."/>
            <person name="Kruys A."/>
            <person name="Hutchinson M.I."/>
            <person name="Powell A.J."/>
            <person name="Barry K."/>
            <person name="Miller A.N."/>
            <person name="Grigoriev I.V."/>
            <person name="Debuchy R."/>
            <person name="Gladieux P."/>
            <person name="Thoren M.H."/>
            <person name="Johannesson H."/>
        </authorList>
    </citation>
    <scope>NUCLEOTIDE SEQUENCE</scope>
    <source>
        <strain evidence="13">CBS 103.79</strain>
    </source>
</reference>
<dbReference type="FunFam" id="1.10.510.10:FF:000380">
    <property type="entry name" value="Serine/threonine-protein kinase ppk15"/>
    <property type="match status" value="1"/>
</dbReference>
<dbReference type="PANTHER" id="PTHR24058:SF17">
    <property type="entry name" value="HOMEODOMAIN INTERACTING PROTEIN KINASE, ISOFORM D"/>
    <property type="match status" value="1"/>
</dbReference>
<evidence type="ECO:0000256" key="11">
    <source>
        <dbReference type="SAM" id="MobiDB-lite"/>
    </source>
</evidence>
<keyword evidence="14" id="KW-1185">Reference proteome</keyword>
<sequence length="932" mass="103930">MEQWQAYSDPAGAGGQRRYNGTSSGSNSHSQMSPRDFGPGVGAAQQNPPQQQQPPAGFKYDNYQGGLNPHQVAPAVAAVPPLASPHLRDGNGDVPMHDSHDPYAALSSSAKYPMRPHHQHHLSSSAAGPAAKLQQQEPSAAAQRYSPMEVMSPTSPYGSKPPNAGQFAPQQQQAPPRQSPTRSNDYAPQQQHPQQPPQQQSPYYTTSRQQIAPQLPPISPYAPAQDSYSPSMMTPMDGSYADPKSPKRAPPPSAMQDKGPVPEFRRIRAPTDLKPKVNTQPPFRRANPEGGFISPLQALTVHLPATYRICNPGFKYESSRNPRRVLTKPSKGLKNDGYDNEDSDYILYVNDILGSEEAGHKNRYLILDVLGQGTFGQVVKCQNMKTQEVVAVKVIKNRTAYFNQSMMEVSVLDLLNTKLDKNDDHHLLRLKDTFIHRQHLCLVFELLSVNLYELIKQNQFRGLSTTLVRVFAQQLLNGLALLNKARLIHCDLKPENILLKNLESPIIKIIDFGSACDERQTVYTYIQSRFYRSPEVLLGLPYSSAIDMWSLGCIVVELFLGLPLFPGSSEYNQVSRIVEMLGNPPNWMIEMGKQAGEFFEKRQDEFGRRTYHLKSMEQYSRERGVKEQPSKKYFQANTLPEIIKSYPMPRKNMKQSEIDREMNNRVAFIDFVRGLLTINPLERWSPQQAKLHPFITQQKYTGQFVPPMNLKSSALNRSPAPGTQQQIQAEALSKQRAQAAQAQAQAQAQANTVAQNTYGAMAAGGQYQQQGHAQQQPLYGSNNMYTPSGSHTGAPPPYSGQQGGYNQMGMQQAPVQMPPANYSQSNMYSQQSRPRQRASTMEQQQSGIPAAIQRVASHLDPNQPIRLQPSPAYYPPPPDGLAGMDHQTSARGVRRGSRAQQQGRGNNRDFIRNLEERTLEEGFMGSGQSPWH</sequence>
<dbReference type="GO" id="GO:0004674">
    <property type="term" value="F:protein serine/threonine kinase activity"/>
    <property type="evidence" value="ECO:0007669"/>
    <property type="project" value="UniProtKB-KW"/>
</dbReference>
<keyword evidence="5" id="KW-0597">Phosphoprotein</keyword>
<comment type="similarity">
    <text evidence="2">Belongs to the protein kinase superfamily. CMGC Ser/Thr protein kinase family. MNB/DYRK subfamily.</text>
</comment>
<comment type="caution">
    <text evidence="13">The sequence shown here is derived from an EMBL/GenBank/DDBJ whole genome shotgun (WGS) entry which is preliminary data.</text>
</comment>
<feature type="binding site" evidence="10">
    <location>
        <position position="393"/>
    </location>
    <ligand>
        <name>ATP</name>
        <dbReference type="ChEBI" id="CHEBI:30616"/>
    </ligand>
</feature>
<feature type="region of interest" description="Disordered" evidence="11">
    <location>
        <begin position="768"/>
        <end position="848"/>
    </location>
</feature>
<feature type="region of interest" description="Disordered" evidence="11">
    <location>
        <begin position="1"/>
        <end position="290"/>
    </location>
</feature>
<feature type="compositionally biased region" description="Polar residues" evidence="11">
    <location>
        <begin position="837"/>
        <end position="847"/>
    </location>
</feature>
<keyword evidence="7 10" id="KW-0547">Nucleotide-binding</keyword>
<feature type="compositionally biased region" description="Low complexity" evidence="11">
    <location>
        <begin position="72"/>
        <end position="81"/>
    </location>
</feature>
<evidence type="ECO:0000256" key="9">
    <source>
        <dbReference type="ARBA" id="ARBA00022840"/>
    </source>
</evidence>
<dbReference type="GO" id="GO:0005634">
    <property type="term" value="C:nucleus"/>
    <property type="evidence" value="ECO:0007669"/>
    <property type="project" value="TreeGrafter"/>
</dbReference>
<dbReference type="PROSITE" id="PS00108">
    <property type="entry name" value="PROTEIN_KINASE_ST"/>
    <property type="match status" value="1"/>
</dbReference>
<feature type="compositionally biased region" description="Low complexity" evidence="11">
    <location>
        <begin position="42"/>
        <end position="57"/>
    </location>
</feature>